<comment type="caution">
    <text evidence="6">The sequence shown here is derived from an EMBL/GenBank/DDBJ whole genome shotgun (WGS) entry which is preliminary data.</text>
</comment>
<protein>
    <submittedName>
        <fullName evidence="6">Isoprenylcysteine carboxyl methyltransferase</fullName>
    </submittedName>
</protein>
<dbReference type="InterPro" id="IPR007318">
    <property type="entry name" value="Phopholipid_MeTrfase"/>
</dbReference>
<dbReference type="GO" id="GO:0008168">
    <property type="term" value="F:methyltransferase activity"/>
    <property type="evidence" value="ECO:0007669"/>
    <property type="project" value="UniProtKB-KW"/>
</dbReference>
<dbReference type="EMBL" id="PDOD01000003">
    <property type="protein sequence ID" value="PYZ92851.1"/>
    <property type="molecule type" value="Genomic_DNA"/>
</dbReference>
<gene>
    <name evidence="6" type="ORF">CR194_14495</name>
</gene>
<dbReference type="PANTHER" id="PTHR43847:SF1">
    <property type="entry name" value="BLL3993 PROTEIN"/>
    <property type="match status" value="1"/>
</dbReference>
<dbReference type="Proteomes" id="UP000248214">
    <property type="component" value="Unassembled WGS sequence"/>
</dbReference>
<dbReference type="InterPro" id="IPR052527">
    <property type="entry name" value="Metal_cation-efflux_comp"/>
</dbReference>
<name>A0A323TCQ0_9BACI</name>
<reference evidence="6 7" key="1">
    <citation type="submission" date="2017-10" db="EMBL/GenBank/DDBJ databases">
        <title>Bacillus sp. nov., a halophilic bacterium isolated from a Keqin Lake.</title>
        <authorList>
            <person name="Wang H."/>
        </authorList>
    </citation>
    <scope>NUCLEOTIDE SEQUENCE [LARGE SCALE GENOMIC DNA]</scope>
    <source>
        <strain evidence="6 7">KQ-12</strain>
    </source>
</reference>
<feature type="transmembrane region" description="Helical" evidence="5">
    <location>
        <begin position="43"/>
        <end position="61"/>
    </location>
</feature>
<feature type="transmembrane region" description="Helical" evidence="5">
    <location>
        <begin position="125"/>
        <end position="158"/>
    </location>
</feature>
<keyword evidence="7" id="KW-1185">Reference proteome</keyword>
<dbReference type="GO" id="GO:0032259">
    <property type="term" value="P:methylation"/>
    <property type="evidence" value="ECO:0007669"/>
    <property type="project" value="UniProtKB-KW"/>
</dbReference>
<dbReference type="PANTHER" id="PTHR43847">
    <property type="entry name" value="BLL3993 PROTEIN"/>
    <property type="match status" value="1"/>
</dbReference>
<proteinExistence type="predicted"/>
<feature type="transmembrane region" description="Helical" evidence="5">
    <location>
        <begin position="73"/>
        <end position="92"/>
    </location>
</feature>
<organism evidence="6 7">
    <name type="scientific">Salipaludibacillus keqinensis</name>
    <dbReference type="NCBI Taxonomy" id="2045207"/>
    <lineage>
        <taxon>Bacteria</taxon>
        <taxon>Bacillati</taxon>
        <taxon>Bacillota</taxon>
        <taxon>Bacilli</taxon>
        <taxon>Bacillales</taxon>
        <taxon>Bacillaceae</taxon>
    </lineage>
</organism>
<keyword evidence="6" id="KW-0808">Transferase</keyword>
<keyword evidence="6" id="KW-0489">Methyltransferase</keyword>
<keyword evidence="4 5" id="KW-0472">Membrane</keyword>
<feature type="transmembrane region" description="Helical" evidence="5">
    <location>
        <begin position="7"/>
        <end position="28"/>
    </location>
</feature>
<dbReference type="GO" id="GO:0012505">
    <property type="term" value="C:endomembrane system"/>
    <property type="evidence" value="ECO:0007669"/>
    <property type="project" value="UniProtKB-SubCell"/>
</dbReference>
<evidence type="ECO:0000313" key="7">
    <source>
        <dbReference type="Proteomes" id="UP000248214"/>
    </source>
</evidence>
<accession>A0A323TCQ0</accession>
<keyword evidence="3 5" id="KW-1133">Transmembrane helix</keyword>
<sequence>MDGGQRVAIIDILFIIITIVWLGEFVFFKNRRVKDKKSTDTSTFPGILLSVLAVITASVFSRELAFLTFNSQLLLWTGIIFYAVGVILRYWGMLKLGKQFTRDVNVTGDDEIIGTGPFRVLRHPLYTGLLSALVGISFYTGSMIGLFLTFFLFMPFLLKRIRLEEEMLVASFGKDYEKWAETRNKLIPFIY</sequence>
<evidence type="ECO:0000313" key="6">
    <source>
        <dbReference type="EMBL" id="PYZ92851.1"/>
    </source>
</evidence>
<keyword evidence="2 5" id="KW-0812">Transmembrane</keyword>
<dbReference type="AlphaFoldDB" id="A0A323TCQ0"/>
<evidence type="ECO:0000256" key="3">
    <source>
        <dbReference type="ARBA" id="ARBA00022989"/>
    </source>
</evidence>
<evidence type="ECO:0000256" key="4">
    <source>
        <dbReference type="ARBA" id="ARBA00023136"/>
    </source>
</evidence>
<evidence type="ECO:0000256" key="2">
    <source>
        <dbReference type="ARBA" id="ARBA00022692"/>
    </source>
</evidence>
<comment type="subcellular location">
    <subcellularLocation>
        <location evidence="1">Endomembrane system</location>
        <topology evidence="1">Multi-pass membrane protein</topology>
    </subcellularLocation>
</comment>
<dbReference type="Gene3D" id="1.20.120.1630">
    <property type="match status" value="1"/>
</dbReference>
<evidence type="ECO:0000256" key="5">
    <source>
        <dbReference type="SAM" id="Phobius"/>
    </source>
</evidence>
<dbReference type="Pfam" id="PF04191">
    <property type="entry name" value="PEMT"/>
    <property type="match status" value="1"/>
</dbReference>
<evidence type="ECO:0000256" key="1">
    <source>
        <dbReference type="ARBA" id="ARBA00004127"/>
    </source>
</evidence>